<accession>A0ACA9MS53</accession>
<name>A0ACA9MS53_9GLOM</name>
<evidence type="ECO:0000313" key="1">
    <source>
        <dbReference type="EMBL" id="CAG8601556.1"/>
    </source>
</evidence>
<gene>
    <name evidence="1" type="ORF">RPERSI_LOCUS5941</name>
</gene>
<dbReference type="Proteomes" id="UP000789920">
    <property type="component" value="Unassembled WGS sequence"/>
</dbReference>
<evidence type="ECO:0000313" key="2">
    <source>
        <dbReference type="Proteomes" id="UP000789920"/>
    </source>
</evidence>
<proteinExistence type="predicted"/>
<dbReference type="EMBL" id="CAJVQC010009187">
    <property type="protein sequence ID" value="CAG8601556.1"/>
    <property type="molecule type" value="Genomic_DNA"/>
</dbReference>
<keyword evidence="2" id="KW-1185">Reference proteome</keyword>
<protein>
    <submittedName>
        <fullName evidence="1">5013_t:CDS:1</fullName>
    </submittedName>
</protein>
<sequence>MKDQNIENFEQVIDINEFIQINPKEITTHIVNNILEITSFKFKGWLMLTIDTNKNQATVELIHDYYPGYIDVCITDKIKEYIKNNIQQTPRILWESICTKNLNITKKQIYRL</sequence>
<comment type="caution">
    <text evidence="1">The sequence shown here is derived from an EMBL/GenBank/DDBJ whole genome shotgun (WGS) entry which is preliminary data.</text>
</comment>
<reference evidence="1" key="1">
    <citation type="submission" date="2021-06" db="EMBL/GenBank/DDBJ databases">
        <authorList>
            <person name="Kallberg Y."/>
            <person name="Tangrot J."/>
            <person name="Rosling A."/>
        </authorList>
    </citation>
    <scope>NUCLEOTIDE SEQUENCE</scope>
    <source>
        <strain evidence="1">MA461A</strain>
    </source>
</reference>
<organism evidence="1 2">
    <name type="scientific">Racocetra persica</name>
    <dbReference type="NCBI Taxonomy" id="160502"/>
    <lineage>
        <taxon>Eukaryota</taxon>
        <taxon>Fungi</taxon>
        <taxon>Fungi incertae sedis</taxon>
        <taxon>Mucoromycota</taxon>
        <taxon>Glomeromycotina</taxon>
        <taxon>Glomeromycetes</taxon>
        <taxon>Diversisporales</taxon>
        <taxon>Gigasporaceae</taxon>
        <taxon>Racocetra</taxon>
    </lineage>
</organism>